<reference evidence="1" key="1">
    <citation type="journal article" date="2023" name="G3 (Bethesda)">
        <title>A reference genome for the long-term kleptoplast-retaining sea slug Elysia crispata morphotype clarki.</title>
        <authorList>
            <person name="Eastman K.E."/>
            <person name="Pendleton A.L."/>
            <person name="Shaikh M.A."/>
            <person name="Suttiyut T."/>
            <person name="Ogas R."/>
            <person name="Tomko P."/>
            <person name="Gavelis G."/>
            <person name="Widhalm J.R."/>
            <person name="Wisecaver J.H."/>
        </authorList>
    </citation>
    <scope>NUCLEOTIDE SEQUENCE</scope>
    <source>
        <strain evidence="1">ECLA1</strain>
    </source>
</reference>
<organism evidence="1 2">
    <name type="scientific">Elysia crispata</name>
    <name type="common">lettuce slug</name>
    <dbReference type="NCBI Taxonomy" id="231223"/>
    <lineage>
        <taxon>Eukaryota</taxon>
        <taxon>Metazoa</taxon>
        <taxon>Spiralia</taxon>
        <taxon>Lophotrochozoa</taxon>
        <taxon>Mollusca</taxon>
        <taxon>Gastropoda</taxon>
        <taxon>Heterobranchia</taxon>
        <taxon>Euthyneura</taxon>
        <taxon>Panpulmonata</taxon>
        <taxon>Sacoglossa</taxon>
        <taxon>Placobranchoidea</taxon>
        <taxon>Plakobranchidae</taxon>
        <taxon>Elysia</taxon>
    </lineage>
</organism>
<proteinExistence type="predicted"/>
<protein>
    <submittedName>
        <fullName evidence="1">Uncharacterized protein</fullName>
    </submittedName>
</protein>
<dbReference type="Proteomes" id="UP001283361">
    <property type="component" value="Unassembled WGS sequence"/>
</dbReference>
<evidence type="ECO:0000313" key="2">
    <source>
        <dbReference type="Proteomes" id="UP001283361"/>
    </source>
</evidence>
<accession>A0AAE0ZM34</accession>
<dbReference type="EMBL" id="JAWDGP010003779">
    <property type="protein sequence ID" value="KAK3770982.1"/>
    <property type="molecule type" value="Genomic_DNA"/>
</dbReference>
<gene>
    <name evidence="1" type="ORF">RRG08_029072</name>
</gene>
<comment type="caution">
    <text evidence="1">The sequence shown here is derived from an EMBL/GenBank/DDBJ whole genome shotgun (WGS) entry which is preliminary data.</text>
</comment>
<dbReference type="AlphaFoldDB" id="A0AAE0ZM34"/>
<name>A0AAE0ZM34_9GAST</name>
<sequence>MRLETVTIDGEIKSSTPRTPSLWPGALVSKPWRTSRNKAGALIDPTVFVAARLNMLTLYMLTLYIIRDSALQLECKLPYS</sequence>
<evidence type="ECO:0000313" key="1">
    <source>
        <dbReference type="EMBL" id="KAK3770982.1"/>
    </source>
</evidence>
<keyword evidence="2" id="KW-1185">Reference proteome</keyword>